<evidence type="ECO:0000256" key="6">
    <source>
        <dbReference type="ARBA" id="ARBA00023277"/>
    </source>
</evidence>
<keyword evidence="6" id="KW-0119">Carbohydrate metabolism</keyword>
<keyword evidence="3" id="KW-0858">Xylan degradation</keyword>
<dbReference type="InterPro" id="IPR010126">
    <property type="entry name" value="Esterase_phb"/>
</dbReference>
<keyword evidence="4" id="KW-0732">Signal</keyword>
<dbReference type="PANTHER" id="PTHR38050:SF2">
    <property type="entry name" value="FERULOYL ESTERASE C-RELATED"/>
    <property type="match status" value="1"/>
</dbReference>
<keyword evidence="7" id="KW-0624">Polysaccharide degradation</keyword>
<keyword evidence="9" id="KW-1185">Reference proteome</keyword>
<dbReference type="RefSeq" id="WP_238806446.1">
    <property type="nucleotide sequence ID" value="NZ_CAKLPY010000002.1"/>
</dbReference>
<sequence length="305" mass="33991">MLKPFTLSLFLFVSLFLVNCHLREKIEAIKDYRFDKTITVDGLERTYRLNLPPTYYQNTNLPLVIAMHGGGGSADQCESDYSLTQKANSENFVIVYPEGVQSNGILRARTWNAGTCCDYAVEKNIDDVHFISVLIDELLKNYKLNPKKVYLTGMSNGAILSYRLACEIPNKITAIAAVSGPMSLKDECKSLKPIPIMHLHSVLDQKVPVNGGTGIFGNTFPAVMSGLNSWSKINECKTPAKVIKDDSKYKLTQWLDCKNNAVITYYLTKDGGHSWPGAIKVRAAADEPSTVINANDLIFDFFKQF</sequence>
<evidence type="ECO:0000256" key="5">
    <source>
        <dbReference type="ARBA" id="ARBA00022801"/>
    </source>
</evidence>
<evidence type="ECO:0000256" key="4">
    <source>
        <dbReference type="ARBA" id="ARBA00022729"/>
    </source>
</evidence>
<comment type="subcellular location">
    <subcellularLocation>
        <location evidence="1">Secreted</location>
    </subcellularLocation>
</comment>
<name>A0ABM9ARF3_9BACT</name>
<dbReference type="SUPFAM" id="SSF53474">
    <property type="entry name" value="alpha/beta-Hydrolases"/>
    <property type="match status" value="1"/>
</dbReference>
<evidence type="ECO:0000256" key="7">
    <source>
        <dbReference type="ARBA" id="ARBA00023326"/>
    </source>
</evidence>
<dbReference type="PANTHER" id="PTHR38050">
    <property type="match status" value="1"/>
</dbReference>
<evidence type="ECO:0008006" key="10">
    <source>
        <dbReference type="Google" id="ProtNLM"/>
    </source>
</evidence>
<dbReference type="Proteomes" id="UP000837932">
    <property type="component" value="Unassembled WGS sequence"/>
</dbReference>
<evidence type="ECO:0000256" key="3">
    <source>
        <dbReference type="ARBA" id="ARBA00022651"/>
    </source>
</evidence>
<comment type="caution">
    <text evidence="8">The sequence shown here is derived from an EMBL/GenBank/DDBJ whole genome shotgun (WGS) entry which is preliminary data.</text>
</comment>
<gene>
    <name evidence="8" type="ORF">EMA8858_01998</name>
</gene>
<dbReference type="InterPro" id="IPR029058">
    <property type="entry name" value="AB_hydrolase_fold"/>
</dbReference>
<protein>
    <recommendedName>
        <fullName evidence="10">Phospholipase</fullName>
    </recommendedName>
</protein>
<keyword evidence="5" id="KW-0378">Hydrolase</keyword>
<dbReference type="EMBL" id="CAKLPY010000002">
    <property type="protein sequence ID" value="CAH0995870.1"/>
    <property type="molecule type" value="Genomic_DNA"/>
</dbReference>
<proteinExistence type="predicted"/>
<evidence type="ECO:0000313" key="9">
    <source>
        <dbReference type="Proteomes" id="UP000837932"/>
    </source>
</evidence>
<evidence type="ECO:0000256" key="2">
    <source>
        <dbReference type="ARBA" id="ARBA00022525"/>
    </source>
</evidence>
<evidence type="ECO:0000256" key="1">
    <source>
        <dbReference type="ARBA" id="ARBA00004613"/>
    </source>
</evidence>
<organism evidence="8 9">
    <name type="scientific">Emticicia aquatica</name>
    <dbReference type="NCBI Taxonomy" id="1681835"/>
    <lineage>
        <taxon>Bacteria</taxon>
        <taxon>Pseudomonadati</taxon>
        <taxon>Bacteroidota</taxon>
        <taxon>Cytophagia</taxon>
        <taxon>Cytophagales</taxon>
        <taxon>Leadbetterellaceae</taxon>
        <taxon>Emticicia</taxon>
    </lineage>
</organism>
<reference evidence="8" key="1">
    <citation type="submission" date="2021-12" db="EMBL/GenBank/DDBJ databases">
        <authorList>
            <person name="Rodrigo-Torres L."/>
            <person name="Arahal R. D."/>
            <person name="Lucena T."/>
        </authorList>
    </citation>
    <scope>NUCLEOTIDE SEQUENCE</scope>
    <source>
        <strain evidence="8">CECT 8858</strain>
    </source>
</reference>
<evidence type="ECO:0000313" key="8">
    <source>
        <dbReference type="EMBL" id="CAH0995870.1"/>
    </source>
</evidence>
<dbReference type="Gene3D" id="3.40.50.1820">
    <property type="entry name" value="alpha/beta hydrolase"/>
    <property type="match status" value="1"/>
</dbReference>
<keyword evidence="2" id="KW-0964">Secreted</keyword>
<accession>A0ABM9ARF3</accession>
<dbReference type="InterPro" id="IPR043595">
    <property type="entry name" value="FaeB/C/D"/>
</dbReference>
<dbReference type="Pfam" id="PF10503">
    <property type="entry name" value="Esterase_PHB"/>
    <property type="match status" value="1"/>
</dbReference>